<name>A0A8H4Z2F7_9HYPO</name>
<evidence type="ECO:0000256" key="1">
    <source>
        <dbReference type="SAM" id="MobiDB-lite"/>
    </source>
</evidence>
<dbReference type="EMBL" id="JABEVY010000289">
    <property type="protein sequence ID" value="KAF5238366.1"/>
    <property type="molecule type" value="Genomic_DNA"/>
</dbReference>
<gene>
    <name evidence="2" type="ORF">FANTH_10313</name>
</gene>
<organism evidence="2 3">
    <name type="scientific">Fusarium anthophilum</name>
    <dbReference type="NCBI Taxonomy" id="48485"/>
    <lineage>
        <taxon>Eukaryota</taxon>
        <taxon>Fungi</taxon>
        <taxon>Dikarya</taxon>
        <taxon>Ascomycota</taxon>
        <taxon>Pezizomycotina</taxon>
        <taxon>Sordariomycetes</taxon>
        <taxon>Hypocreomycetidae</taxon>
        <taxon>Hypocreales</taxon>
        <taxon>Nectriaceae</taxon>
        <taxon>Fusarium</taxon>
        <taxon>Fusarium fujikuroi species complex</taxon>
    </lineage>
</organism>
<reference evidence="2 3" key="1">
    <citation type="journal article" date="2020" name="BMC Genomics">
        <title>Correction to: Identification and distribution of gene clusters required for synthesis of sphingolipid metabolism inhibitors in diverse species of the filamentous fungus Fusarium.</title>
        <authorList>
            <person name="Kim H.S."/>
            <person name="Lohmar J.M."/>
            <person name="Busman M."/>
            <person name="Brown D.W."/>
            <person name="Naumann T.A."/>
            <person name="Divon H.H."/>
            <person name="Lysoe E."/>
            <person name="Uhlig S."/>
            <person name="Proctor R.H."/>
        </authorList>
    </citation>
    <scope>NUCLEOTIDE SEQUENCE [LARGE SCALE GENOMIC DNA]</scope>
    <source>
        <strain evidence="2 3">NRRL 25214</strain>
    </source>
</reference>
<evidence type="ECO:0000313" key="3">
    <source>
        <dbReference type="Proteomes" id="UP000573603"/>
    </source>
</evidence>
<comment type="caution">
    <text evidence="2">The sequence shown here is derived from an EMBL/GenBank/DDBJ whole genome shotgun (WGS) entry which is preliminary data.</text>
</comment>
<feature type="compositionally biased region" description="Polar residues" evidence="1">
    <location>
        <begin position="270"/>
        <end position="280"/>
    </location>
</feature>
<sequence length="319" mass="35039">MALKGPFLARQRPEPAIRWRVSVDVSHDDAIFKHGVDTLSCLTPFDDVGAPGIGSSPYRQRRSRASLTNCPRTTTKADRETLLNILRKGELLAVEGIQSEKLLLSLEKGFRCLGTGPSHDHGFYAPSTHPKPFIPSNDASHPVDKLVVYVSSDKEERDLALFTTLLPQRLMEWLMIDPKTQKGGTAPLLGVSLLKNVLTAPPNVIDAFLTSEGVGRIRIIEVNLSTMRQEAAPQNTTSNGPADQPSQSRFDYHPYSNVLFEFQAHRNRSENSAPANIPTKTSEKALAKQPATPVRSNEQPESVAGLSSARTKTDPDTRL</sequence>
<evidence type="ECO:0000313" key="2">
    <source>
        <dbReference type="EMBL" id="KAF5238366.1"/>
    </source>
</evidence>
<accession>A0A8H4Z2F7</accession>
<proteinExistence type="predicted"/>
<keyword evidence="3" id="KW-1185">Reference proteome</keyword>
<protein>
    <submittedName>
        <fullName evidence="2">Uncharacterized protein</fullName>
    </submittedName>
</protein>
<dbReference type="AlphaFoldDB" id="A0A8H4Z2F7"/>
<feature type="compositionally biased region" description="Polar residues" evidence="1">
    <location>
        <begin position="230"/>
        <end position="249"/>
    </location>
</feature>
<feature type="region of interest" description="Disordered" evidence="1">
    <location>
        <begin position="230"/>
        <end position="250"/>
    </location>
</feature>
<feature type="region of interest" description="Disordered" evidence="1">
    <location>
        <begin position="267"/>
        <end position="319"/>
    </location>
</feature>
<dbReference type="Proteomes" id="UP000573603">
    <property type="component" value="Unassembled WGS sequence"/>
</dbReference>